<dbReference type="PROSITE" id="PS50857">
    <property type="entry name" value="COX2_CUA"/>
    <property type="match status" value="1"/>
</dbReference>
<dbReference type="Pfam" id="PF00034">
    <property type="entry name" value="Cytochrom_C"/>
    <property type="match status" value="1"/>
</dbReference>
<dbReference type="PRINTS" id="PR01166">
    <property type="entry name" value="CYCOXIDASEII"/>
</dbReference>
<evidence type="ECO:0000256" key="10">
    <source>
        <dbReference type="ARBA" id="ARBA00022989"/>
    </source>
</evidence>
<gene>
    <name evidence="22" type="primary">coxB</name>
    <name evidence="22" type="ORF">ACFFLM_13095</name>
</gene>
<evidence type="ECO:0000256" key="9">
    <source>
        <dbReference type="ARBA" id="ARBA00022982"/>
    </source>
</evidence>
<keyword evidence="5 16" id="KW-0679">Respiratory chain</keyword>
<comment type="catalytic activity">
    <reaction evidence="17">
        <text>4 Fe(II)-[cytochrome c] + O2 + 8 H(+)(in) = 4 Fe(III)-[cytochrome c] + 2 H2O + 4 H(+)(out)</text>
        <dbReference type="Rhea" id="RHEA:11436"/>
        <dbReference type="Rhea" id="RHEA-COMP:10350"/>
        <dbReference type="Rhea" id="RHEA-COMP:14399"/>
        <dbReference type="ChEBI" id="CHEBI:15377"/>
        <dbReference type="ChEBI" id="CHEBI:15378"/>
        <dbReference type="ChEBI" id="CHEBI:15379"/>
        <dbReference type="ChEBI" id="CHEBI:29033"/>
        <dbReference type="ChEBI" id="CHEBI:29034"/>
        <dbReference type="EC" id="7.1.1.9"/>
    </reaction>
</comment>
<keyword evidence="12 17" id="KW-0186">Copper</keyword>
<feature type="transmembrane region" description="Helical" evidence="18">
    <location>
        <begin position="103"/>
        <end position="123"/>
    </location>
</feature>
<comment type="cofactor">
    <cofactor evidence="17">
        <name>Cu cation</name>
        <dbReference type="ChEBI" id="CHEBI:23378"/>
    </cofactor>
    <text evidence="17">Binds a copper A center.</text>
</comment>
<keyword evidence="23" id="KW-1185">Reference proteome</keyword>
<dbReference type="InterPro" id="IPR011759">
    <property type="entry name" value="Cyt_c_oxidase_su2_TM_dom"/>
</dbReference>
<dbReference type="NCBIfam" id="TIGR02866">
    <property type="entry name" value="CoxB"/>
    <property type="match status" value="1"/>
</dbReference>
<proteinExistence type="inferred from homology"/>
<accession>A0ABV6AZG2</accession>
<dbReference type="Gene3D" id="1.10.287.90">
    <property type="match status" value="1"/>
</dbReference>
<keyword evidence="11 15" id="KW-0408">Iron</keyword>
<dbReference type="SUPFAM" id="SSF49503">
    <property type="entry name" value="Cupredoxins"/>
    <property type="match status" value="1"/>
</dbReference>
<evidence type="ECO:0000313" key="23">
    <source>
        <dbReference type="Proteomes" id="UP001589733"/>
    </source>
</evidence>
<dbReference type="PANTHER" id="PTHR22888">
    <property type="entry name" value="CYTOCHROME C OXIDASE, SUBUNIT II"/>
    <property type="match status" value="1"/>
</dbReference>
<feature type="domain" description="Cytochrome oxidase subunit II transmembrane region profile" evidence="20">
    <location>
        <begin position="37"/>
        <end position="133"/>
    </location>
</feature>
<dbReference type="SUPFAM" id="SSF46626">
    <property type="entry name" value="Cytochrome c"/>
    <property type="match status" value="1"/>
</dbReference>
<evidence type="ECO:0000256" key="16">
    <source>
        <dbReference type="RuleBase" id="RU000456"/>
    </source>
</evidence>
<feature type="transmembrane region" description="Helical" evidence="18">
    <location>
        <begin position="62"/>
        <end position="82"/>
    </location>
</feature>
<keyword evidence="9 16" id="KW-0249">Electron transport</keyword>
<feature type="domain" description="Cytochrome c" evidence="21">
    <location>
        <begin position="266"/>
        <end position="389"/>
    </location>
</feature>
<evidence type="ECO:0000256" key="5">
    <source>
        <dbReference type="ARBA" id="ARBA00022660"/>
    </source>
</evidence>
<keyword evidence="6 16" id="KW-0812">Transmembrane</keyword>
<keyword evidence="10 18" id="KW-1133">Transmembrane helix</keyword>
<evidence type="ECO:0000256" key="3">
    <source>
        <dbReference type="ARBA" id="ARBA00022448"/>
    </source>
</evidence>
<organism evidence="22 23">
    <name type="scientific">Deinococcus oregonensis</name>
    <dbReference type="NCBI Taxonomy" id="1805970"/>
    <lineage>
        <taxon>Bacteria</taxon>
        <taxon>Thermotogati</taxon>
        <taxon>Deinococcota</taxon>
        <taxon>Deinococci</taxon>
        <taxon>Deinococcales</taxon>
        <taxon>Deinococcaceae</taxon>
        <taxon>Deinococcus</taxon>
    </lineage>
</organism>
<dbReference type="Pfam" id="PF02790">
    <property type="entry name" value="COX2_TM"/>
    <property type="match status" value="1"/>
</dbReference>
<protein>
    <recommendedName>
        <fullName evidence="17">Cytochrome c oxidase subunit 2</fullName>
        <ecNumber evidence="17">7.1.1.9</ecNumber>
    </recommendedName>
</protein>
<dbReference type="InterPro" id="IPR014222">
    <property type="entry name" value="Cyt_c_oxidase_su2"/>
</dbReference>
<dbReference type="EMBL" id="JBHLYR010000044">
    <property type="protein sequence ID" value="MFB9992904.1"/>
    <property type="molecule type" value="Genomic_DNA"/>
</dbReference>
<evidence type="ECO:0000256" key="11">
    <source>
        <dbReference type="ARBA" id="ARBA00023004"/>
    </source>
</evidence>
<dbReference type="InterPro" id="IPR036909">
    <property type="entry name" value="Cyt_c-like_dom_sf"/>
</dbReference>
<comment type="subcellular location">
    <subcellularLocation>
        <location evidence="16">Cell membrane</location>
        <topology evidence="16">Multi-pass membrane protein</topology>
    </subcellularLocation>
    <subcellularLocation>
        <location evidence="1">Membrane</location>
        <topology evidence="1">Multi-pass membrane protein</topology>
    </subcellularLocation>
</comment>
<keyword evidence="13 18" id="KW-0472">Membrane</keyword>
<evidence type="ECO:0000256" key="8">
    <source>
        <dbReference type="ARBA" id="ARBA00022967"/>
    </source>
</evidence>
<name>A0ABV6AZG2_9DEIO</name>
<keyword evidence="8" id="KW-1278">Translocase</keyword>
<evidence type="ECO:0000256" key="1">
    <source>
        <dbReference type="ARBA" id="ARBA00004141"/>
    </source>
</evidence>
<evidence type="ECO:0000256" key="13">
    <source>
        <dbReference type="ARBA" id="ARBA00023136"/>
    </source>
</evidence>
<evidence type="ECO:0000256" key="18">
    <source>
        <dbReference type="SAM" id="Phobius"/>
    </source>
</evidence>
<dbReference type="PROSITE" id="PS51007">
    <property type="entry name" value="CYTC"/>
    <property type="match status" value="1"/>
</dbReference>
<comment type="similarity">
    <text evidence="2 16">Belongs to the cytochrome c oxidase subunit 2 family.</text>
</comment>
<evidence type="ECO:0000259" key="19">
    <source>
        <dbReference type="PROSITE" id="PS50857"/>
    </source>
</evidence>
<dbReference type="InterPro" id="IPR036257">
    <property type="entry name" value="Cyt_c_oxidase_su2_TM_sf"/>
</dbReference>
<dbReference type="InterPro" id="IPR002429">
    <property type="entry name" value="CcO_II-like_C"/>
</dbReference>
<dbReference type="PROSITE" id="PS00078">
    <property type="entry name" value="COX2"/>
    <property type="match status" value="1"/>
</dbReference>
<dbReference type="Pfam" id="PF00116">
    <property type="entry name" value="COX2"/>
    <property type="match status" value="1"/>
</dbReference>
<evidence type="ECO:0000259" key="21">
    <source>
        <dbReference type="PROSITE" id="PS51007"/>
    </source>
</evidence>
<keyword evidence="3 16" id="KW-0813">Transport</keyword>
<dbReference type="RefSeq" id="WP_380010687.1">
    <property type="nucleotide sequence ID" value="NZ_JBHLYR010000044.1"/>
</dbReference>
<sequence>MNTNHHQTPGQSRFRRVRRVLPLALTGLAATLLTGCQQVRQSLTIGDLSSGYNREIFWMSVWAIALSIIIFIGVSYALFYTVNKFREDKHDAPPAQFHGNNRLEVILVVVPVIIVVFLSVLTVRSMARLNPNINADTQNINVLARQFWWNFSYPEAAAAAGGVVSNGNEMIMPTRQKVALTITSGDVIHGFWAPNIGGQRAALPAVKKTWQVDIDRAGAYQGNCSQLCGASHANMRYKVVALDQDRYNTFVTAASAYRAPEPAPGSAEARGYTLFMQGKTETGALACAACHRVQGTPAAGAAGPDLSFFGTRRTLGAGMWEAMTAEHWEAADAKVRLHEWIKHSPLVKPGSLMPTYDGSEYRVNGKVQKGGVLTDAEIDDVAAYLRTLQLPEEADYWKGTQIQGAPQGGTQ</sequence>
<dbReference type="EC" id="7.1.1.9" evidence="17"/>
<evidence type="ECO:0000256" key="6">
    <source>
        <dbReference type="ARBA" id="ARBA00022692"/>
    </source>
</evidence>
<dbReference type="PROSITE" id="PS50999">
    <property type="entry name" value="COX2_TM"/>
    <property type="match status" value="1"/>
</dbReference>
<evidence type="ECO:0000256" key="4">
    <source>
        <dbReference type="ARBA" id="ARBA00022617"/>
    </source>
</evidence>
<keyword evidence="4 15" id="KW-0349">Heme</keyword>
<dbReference type="Proteomes" id="UP001589733">
    <property type="component" value="Unassembled WGS sequence"/>
</dbReference>
<dbReference type="PANTHER" id="PTHR22888:SF9">
    <property type="entry name" value="CYTOCHROME C OXIDASE SUBUNIT 2"/>
    <property type="match status" value="1"/>
</dbReference>
<dbReference type="InterPro" id="IPR009056">
    <property type="entry name" value="Cyt_c-like_dom"/>
</dbReference>
<dbReference type="Gene3D" id="2.60.40.420">
    <property type="entry name" value="Cupredoxins - blue copper proteins"/>
    <property type="match status" value="1"/>
</dbReference>
<dbReference type="InterPro" id="IPR008972">
    <property type="entry name" value="Cupredoxin"/>
</dbReference>
<comment type="caution">
    <text evidence="22">The sequence shown here is derived from an EMBL/GenBank/DDBJ whole genome shotgun (WGS) entry which is preliminary data.</text>
</comment>
<evidence type="ECO:0000256" key="7">
    <source>
        <dbReference type="ARBA" id="ARBA00022723"/>
    </source>
</evidence>
<dbReference type="SUPFAM" id="SSF81464">
    <property type="entry name" value="Cytochrome c oxidase subunit II-like, transmembrane region"/>
    <property type="match status" value="1"/>
</dbReference>
<comment type="function">
    <text evidence="14 17">Subunits I and II form the functional core of the enzyme complex. Electrons originating in cytochrome c are transferred via heme a and Cu(A) to the binuclear center formed by heme a3 and Cu(B).</text>
</comment>
<dbReference type="InterPro" id="IPR001505">
    <property type="entry name" value="Copper_CuA"/>
</dbReference>
<evidence type="ECO:0000256" key="15">
    <source>
        <dbReference type="PROSITE-ProRule" id="PRU00433"/>
    </source>
</evidence>
<evidence type="ECO:0000259" key="20">
    <source>
        <dbReference type="PROSITE" id="PS50999"/>
    </source>
</evidence>
<evidence type="ECO:0000256" key="12">
    <source>
        <dbReference type="ARBA" id="ARBA00023008"/>
    </source>
</evidence>
<reference evidence="22 23" key="1">
    <citation type="submission" date="2024-09" db="EMBL/GenBank/DDBJ databases">
        <authorList>
            <person name="Sun Q."/>
            <person name="Mori K."/>
        </authorList>
    </citation>
    <scope>NUCLEOTIDE SEQUENCE [LARGE SCALE GENOMIC DNA]</scope>
    <source>
        <strain evidence="22 23">JCM 13503</strain>
    </source>
</reference>
<evidence type="ECO:0000256" key="2">
    <source>
        <dbReference type="ARBA" id="ARBA00007866"/>
    </source>
</evidence>
<evidence type="ECO:0000313" key="22">
    <source>
        <dbReference type="EMBL" id="MFB9992904.1"/>
    </source>
</evidence>
<evidence type="ECO:0000256" key="14">
    <source>
        <dbReference type="ARBA" id="ARBA00024688"/>
    </source>
</evidence>
<dbReference type="InterPro" id="IPR045187">
    <property type="entry name" value="CcO_II"/>
</dbReference>
<keyword evidence="7 15" id="KW-0479">Metal-binding</keyword>
<feature type="domain" description="Cytochrome oxidase subunit II copper A binding" evidence="19">
    <location>
        <begin position="135"/>
        <end position="253"/>
    </location>
</feature>
<evidence type="ECO:0000256" key="17">
    <source>
        <dbReference type="RuleBase" id="RU004024"/>
    </source>
</evidence>